<comment type="caution">
    <text evidence="2">The sequence shown here is derived from an EMBL/GenBank/DDBJ whole genome shotgun (WGS) entry which is preliminary data.</text>
</comment>
<gene>
    <name evidence="2" type="ORF">BB776_00930</name>
</gene>
<keyword evidence="1" id="KW-0812">Transmembrane</keyword>
<feature type="transmembrane region" description="Helical" evidence="1">
    <location>
        <begin position="12"/>
        <end position="31"/>
    </location>
</feature>
<sequence length="90" mass="10162">MKAYKKEVQFTIWMTLAFIVVGNVGFIFSIFPTDAMLFGFPVMYIVPILMGWFGVFFLTLIAGKIGNKIDDEIDLENDSLGETDEVGRVE</sequence>
<organism evidence="2 3">
    <name type="scientific">Planococcus salinarum</name>
    <dbReference type="NCBI Taxonomy" id="622695"/>
    <lineage>
        <taxon>Bacteria</taxon>
        <taxon>Bacillati</taxon>
        <taxon>Bacillota</taxon>
        <taxon>Bacilli</taxon>
        <taxon>Bacillales</taxon>
        <taxon>Caryophanaceae</taxon>
        <taxon>Planococcus</taxon>
    </lineage>
</organism>
<evidence type="ECO:0000313" key="3">
    <source>
        <dbReference type="Proteomes" id="UP000242153"/>
    </source>
</evidence>
<evidence type="ECO:0008006" key="4">
    <source>
        <dbReference type="Google" id="ProtNLM"/>
    </source>
</evidence>
<reference evidence="2" key="1">
    <citation type="submission" date="2016-07" db="EMBL/GenBank/DDBJ databases">
        <title>Draft genome Planococcus salivarum.</title>
        <authorList>
            <person name="See-Too W.S."/>
        </authorList>
    </citation>
    <scope>NUCLEOTIDE SEQUENCE [LARGE SCALE GENOMIC DNA]</scope>
    <source>
        <strain evidence="2">DSM 23820</strain>
    </source>
</reference>
<dbReference type="EMBL" id="MBQG01000124">
    <property type="protein sequence ID" value="OHX49336.1"/>
    <property type="molecule type" value="Genomic_DNA"/>
</dbReference>
<dbReference type="RefSeq" id="WP_071152405.1">
    <property type="nucleotide sequence ID" value="NZ_QQRT01000001.1"/>
</dbReference>
<protein>
    <recommendedName>
        <fullName evidence="4">DUF997 domain-containing protein</fullName>
    </recommendedName>
</protein>
<keyword evidence="3" id="KW-1185">Reference proteome</keyword>
<keyword evidence="1" id="KW-0472">Membrane</keyword>
<accession>A0ABX3CVI7</accession>
<proteinExistence type="predicted"/>
<name>A0ABX3CVI7_9BACL</name>
<keyword evidence="1" id="KW-1133">Transmembrane helix</keyword>
<evidence type="ECO:0000313" key="2">
    <source>
        <dbReference type="EMBL" id="OHX49336.1"/>
    </source>
</evidence>
<evidence type="ECO:0000256" key="1">
    <source>
        <dbReference type="SAM" id="Phobius"/>
    </source>
</evidence>
<dbReference type="Proteomes" id="UP000242153">
    <property type="component" value="Unassembled WGS sequence"/>
</dbReference>
<feature type="transmembrane region" description="Helical" evidence="1">
    <location>
        <begin position="37"/>
        <end position="61"/>
    </location>
</feature>